<feature type="region of interest" description="Disordered" evidence="1">
    <location>
        <begin position="1"/>
        <end position="22"/>
    </location>
</feature>
<dbReference type="PANTHER" id="PTHR13847">
    <property type="entry name" value="SARCOSINE DEHYDROGENASE-RELATED"/>
    <property type="match status" value="1"/>
</dbReference>
<evidence type="ECO:0000259" key="2">
    <source>
        <dbReference type="Pfam" id="PF01266"/>
    </source>
</evidence>
<keyword evidence="4" id="KW-1185">Reference proteome</keyword>
<gene>
    <name evidence="3" type="ORF">HER39_14880</name>
</gene>
<comment type="caution">
    <text evidence="3">The sequence shown here is derived from an EMBL/GenBank/DDBJ whole genome shotgun (WGS) entry which is preliminary data.</text>
</comment>
<dbReference type="SUPFAM" id="SSF51905">
    <property type="entry name" value="FAD/NAD(P)-binding domain"/>
    <property type="match status" value="1"/>
</dbReference>
<proteinExistence type="predicted"/>
<feature type="domain" description="FAD dependent oxidoreductase" evidence="2">
    <location>
        <begin position="69"/>
        <end position="211"/>
    </location>
</feature>
<dbReference type="Proteomes" id="UP000523795">
    <property type="component" value="Unassembled WGS sequence"/>
</dbReference>
<reference evidence="3 4" key="1">
    <citation type="submission" date="2020-04" db="EMBL/GenBank/DDBJ databases">
        <authorList>
            <person name="Liu S."/>
        </authorList>
    </citation>
    <scope>NUCLEOTIDE SEQUENCE [LARGE SCALE GENOMIC DNA]</scope>
    <source>
        <strain evidence="3 4">CGMCC 1.15091</strain>
    </source>
</reference>
<protein>
    <submittedName>
        <fullName evidence="3">FAD-dependent oxidoreductase</fullName>
    </submittedName>
</protein>
<dbReference type="Gene3D" id="3.50.50.60">
    <property type="entry name" value="FAD/NAD(P)-binding domain"/>
    <property type="match status" value="1"/>
</dbReference>
<name>A0ABX1JRY5_9MICC</name>
<feature type="non-terminal residue" evidence="3">
    <location>
        <position position="220"/>
    </location>
</feature>
<accession>A0ABX1JRY5</accession>
<evidence type="ECO:0000256" key="1">
    <source>
        <dbReference type="SAM" id="MobiDB-lite"/>
    </source>
</evidence>
<dbReference type="Pfam" id="PF01266">
    <property type="entry name" value="DAO"/>
    <property type="match status" value="1"/>
</dbReference>
<feature type="compositionally biased region" description="Low complexity" evidence="1">
    <location>
        <begin position="1"/>
        <end position="14"/>
    </location>
</feature>
<dbReference type="Gene3D" id="3.30.9.10">
    <property type="entry name" value="D-Amino Acid Oxidase, subunit A, domain 2"/>
    <property type="match status" value="1"/>
</dbReference>
<sequence length="220" mass="23491">MNTAPSAKATASTSRGTQTTWPWCRHRRLPHEPGLGTGTVINGGVSFWMQQERPVAPDRPALDADTKADVCVVGAGFTGLWAAYRVHKARPDARVLVLEKEFAGYGASGRNAGWVSALLSANRRRLARQAGGRSAVIRFQNAMFAAVDEILEVLGTEGIGADQRKVGHLRVARTPAAMSRLEGLRKSSLEWGYDAGQLQLLDAAATAARIRVGGAVGSLF</sequence>
<dbReference type="PANTHER" id="PTHR13847:SF285">
    <property type="entry name" value="FAD DEPENDENT OXIDOREDUCTASE DOMAIN-CONTAINING PROTEIN"/>
    <property type="match status" value="1"/>
</dbReference>
<evidence type="ECO:0000313" key="3">
    <source>
        <dbReference type="EMBL" id="NKX51826.1"/>
    </source>
</evidence>
<dbReference type="InterPro" id="IPR006076">
    <property type="entry name" value="FAD-dep_OxRdtase"/>
</dbReference>
<dbReference type="InterPro" id="IPR036188">
    <property type="entry name" value="FAD/NAD-bd_sf"/>
</dbReference>
<organism evidence="3 4">
    <name type="scientific">Arthrobacter deserti</name>
    <dbReference type="NCBI Taxonomy" id="1742687"/>
    <lineage>
        <taxon>Bacteria</taxon>
        <taxon>Bacillati</taxon>
        <taxon>Actinomycetota</taxon>
        <taxon>Actinomycetes</taxon>
        <taxon>Micrococcales</taxon>
        <taxon>Micrococcaceae</taxon>
        <taxon>Arthrobacter</taxon>
    </lineage>
</organism>
<dbReference type="EMBL" id="JAAZSR010000318">
    <property type="protein sequence ID" value="NKX51826.1"/>
    <property type="molecule type" value="Genomic_DNA"/>
</dbReference>
<evidence type="ECO:0000313" key="4">
    <source>
        <dbReference type="Proteomes" id="UP000523795"/>
    </source>
</evidence>